<dbReference type="PANTHER" id="PTHR23048:SF0">
    <property type="entry name" value="CALMODULIN LIKE 3"/>
    <property type="match status" value="1"/>
</dbReference>
<evidence type="ECO:0000256" key="1">
    <source>
        <dbReference type="ARBA" id="ARBA00020786"/>
    </source>
</evidence>
<dbReference type="SUPFAM" id="SSF47473">
    <property type="entry name" value="EF-hand"/>
    <property type="match status" value="1"/>
</dbReference>
<feature type="non-terminal residue" evidence="8">
    <location>
        <position position="1"/>
    </location>
</feature>
<evidence type="ECO:0000256" key="3">
    <source>
        <dbReference type="ARBA" id="ARBA00022737"/>
    </source>
</evidence>
<dbReference type="eggNOG" id="KOG0028">
    <property type="taxonomic scope" value="Eukaryota"/>
</dbReference>
<dbReference type="RefSeq" id="XP_004034651.1">
    <property type="nucleotide sequence ID" value="XM_004034603.1"/>
</dbReference>
<dbReference type="EMBL" id="GL983908">
    <property type="protein sequence ID" value="EGR31165.1"/>
    <property type="molecule type" value="Genomic_DNA"/>
</dbReference>
<keyword evidence="3" id="KW-0677">Repeat</keyword>
<protein>
    <recommendedName>
        <fullName evidence="1">Calmodulin</fullName>
    </recommendedName>
</protein>
<evidence type="ECO:0000313" key="9">
    <source>
        <dbReference type="Proteomes" id="UP000008983"/>
    </source>
</evidence>
<dbReference type="PANTHER" id="PTHR23048">
    <property type="entry name" value="MYOSIN LIGHT CHAIN 1, 3"/>
    <property type="match status" value="1"/>
</dbReference>
<evidence type="ECO:0000313" key="8">
    <source>
        <dbReference type="EMBL" id="EGR31165.1"/>
    </source>
</evidence>
<dbReference type="CDD" id="cd00051">
    <property type="entry name" value="EFh"/>
    <property type="match status" value="2"/>
</dbReference>
<dbReference type="PROSITE" id="PS50222">
    <property type="entry name" value="EF_HAND_2"/>
    <property type="match status" value="2"/>
</dbReference>
<evidence type="ECO:0000256" key="6">
    <source>
        <dbReference type="SAM" id="MobiDB-lite"/>
    </source>
</evidence>
<feature type="region of interest" description="Disordered" evidence="6">
    <location>
        <begin position="1"/>
        <end position="20"/>
    </location>
</feature>
<dbReference type="Proteomes" id="UP000008983">
    <property type="component" value="Unassembled WGS sequence"/>
</dbReference>
<dbReference type="GeneID" id="14907304"/>
<dbReference type="AlphaFoldDB" id="G0QUC8"/>
<evidence type="ECO:0000259" key="7">
    <source>
        <dbReference type="PROSITE" id="PS50222"/>
    </source>
</evidence>
<dbReference type="PROSITE" id="PS00018">
    <property type="entry name" value="EF_HAND_1"/>
    <property type="match status" value="1"/>
</dbReference>
<evidence type="ECO:0000256" key="4">
    <source>
        <dbReference type="ARBA" id="ARBA00022837"/>
    </source>
</evidence>
<dbReference type="InterPro" id="IPR011992">
    <property type="entry name" value="EF-hand-dom_pair"/>
</dbReference>
<gene>
    <name evidence="8" type="ORF">IMG5_116360</name>
</gene>
<accession>G0QUC8</accession>
<dbReference type="STRING" id="857967.G0QUC8"/>
<evidence type="ECO:0000256" key="5">
    <source>
        <dbReference type="ARBA" id="ARBA00022990"/>
    </source>
</evidence>
<dbReference type="OMA" id="VIGWKEM"/>
<dbReference type="GO" id="GO:0016460">
    <property type="term" value="C:myosin II complex"/>
    <property type="evidence" value="ECO:0007669"/>
    <property type="project" value="TreeGrafter"/>
</dbReference>
<evidence type="ECO:0000256" key="2">
    <source>
        <dbReference type="ARBA" id="ARBA00022723"/>
    </source>
</evidence>
<proteinExistence type="predicted"/>
<reference evidence="8 9" key="1">
    <citation type="submission" date="2011-07" db="EMBL/GenBank/DDBJ databases">
        <authorList>
            <person name="Coyne R."/>
            <person name="Brami D."/>
            <person name="Johnson J."/>
            <person name="Hostetler J."/>
            <person name="Hannick L."/>
            <person name="Clark T."/>
            <person name="Cassidy-Hanley D."/>
            <person name="Inman J."/>
        </authorList>
    </citation>
    <scope>NUCLEOTIDE SEQUENCE [LARGE SCALE GENOMIC DNA]</scope>
    <source>
        <strain evidence="8 9">G5</strain>
    </source>
</reference>
<feature type="domain" description="EF-hand" evidence="7">
    <location>
        <begin position="25"/>
        <end position="60"/>
    </location>
</feature>
<dbReference type="GO" id="GO:0005509">
    <property type="term" value="F:calcium ion binding"/>
    <property type="evidence" value="ECO:0007669"/>
    <property type="project" value="InterPro"/>
</dbReference>
<keyword evidence="5" id="KW-0007">Acetylation</keyword>
<organism evidence="8 9">
    <name type="scientific">Ichthyophthirius multifiliis</name>
    <name type="common">White spot disease agent</name>
    <name type="synonym">Ich</name>
    <dbReference type="NCBI Taxonomy" id="5932"/>
    <lineage>
        <taxon>Eukaryota</taxon>
        <taxon>Sar</taxon>
        <taxon>Alveolata</taxon>
        <taxon>Ciliophora</taxon>
        <taxon>Intramacronucleata</taxon>
        <taxon>Oligohymenophorea</taxon>
        <taxon>Hymenostomatida</taxon>
        <taxon>Ophryoglenina</taxon>
        <taxon>Ichthyophthirius</taxon>
    </lineage>
</organism>
<dbReference type="InterPro" id="IPR018247">
    <property type="entry name" value="EF_Hand_1_Ca_BS"/>
</dbReference>
<dbReference type="Pfam" id="PF13499">
    <property type="entry name" value="EF-hand_7"/>
    <property type="match status" value="1"/>
</dbReference>
<keyword evidence="9" id="KW-1185">Reference proteome</keyword>
<keyword evidence="4" id="KW-0106">Calcium</keyword>
<dbReference type="InterPro" id="IPR050230">
    <property type="entry name" value="CALM/Myosin/TropC-like"/>
</dbReference>
<dbReference type="SMART" id="SM00054">
    <property type="entry name" value="EFh"/>
    <property type="match status" value="2"/>
</dbReference>
<sequence>GKDAKGKTSKKLKNKESFRQELTEKQKKDIKEAFDLFDVDGSGTIDIKELNVALRALGFEPKKEEIKNLVQNLNSGEQKDKDSNTNTIDYTEFLQIMTAKMVIYLKNYQIIQKKIKNEKESQEEIERAFNLFDMDKTGLISFESLKKIAIELGETMTDDELKLMILEANKSNKLNILFLYQVIFKIKFNREGVVTKEQFEEVLTKATNI</sequence>
<dbReference type="OrthoDB" id="26525at2759"/>
<dbReference type="InterPro" id="IPR002048">
    <property type="entry name" value="EF_hand_dom"/>
</dbReference>
<keyword evidence="2" id="KW-0479">Metal-binding</keyword>
<dbReference type="Gene3D" id="1.10.238.10">
    <property type="entry name" value="EF-hand"/>
    <property type="match status" value="2"/>
</dbReference>
<dbReference type="FunFam" id="1.10.238.10:FF:000651">
    <property type="entry name" value="Centrin-related-protein,putative"/>
    <property type="match status" value="1"/>
</dbReference>
<dbReference type="InParanoid" id="G0QUC8"/>
<feature type="domain" description="EF-hand" evidence="7">
    <location>
        <begin position="120"/>
        <end position="155"/>
    </location>
</feature>
<name>G0QUC8_ICHMU</name>